<evidence type="ECO:0000256" key="2">
    <source>
        <dbReference type="ARBA" id="ARBA00023125"/>
    </source>
</evidence>
<dbReference type="PROSITE" id="PS50110">
    <property type="entry name" value="RESPONSE_REGULATORY"/>
    <property type="match status" value="1"/>
</dbReference>
<dbReference type="SUPFAM" id="SSF52172">
    <property type="entry name" value="CheY-like"/>
    <property type="match status" value="1"/>
</dbReference>
<dbReference type="InterPro" id="IPR011006">
    <property type="entry name" value="CheY-like_superfamily"/>
</dbReference>
<keyword evidence="3" id="KW-0804">Transcription</keyword>
<feature type="domain" description="HTH araC/xylS-type" evidence="5">
    <location>
        <begin position="351"/>
        <end position="449"/>
    </location>
</feature>
<reference evidence="8" key="1">
    <citation type="journal article" date="2019" name="Int. J. Syst. Evol. Microbiol.">
        <title>The Global Catalogue of Microorganisms (GCM) 10K type strain sequencing project: providing services to taxonomists for standard genome sequencing and annotation.</title>
        <authorList>
            <consortium name="The Broad Institute Genomics Platform"/>
            <consortium name="The Broad Institute Genome Sequencing Center for Infectious Disease"/>
            <person name="Wu L."/>
            <person name="Ma J."/>
        </authorList>
    </citation>
    <scope>NUCLEOTIDE SEQUENCE [LARGE SCALE GENOMIC DNA]</scope>
    <source>
        <strain evidence="8">KACC 11904</strain>
    </source>
</reference>
<dbReference type="Proteomes" id="UP001596044">
    <property type="component" value="Unassembled WGS sequence"/>
</dbReference>
<accession>A0ABW0KH61</accession>
<dbReference type="CDD" id="cd17536">
    <property type="entry name" value="REC_YesN-like"/>
    <property type="match status" value="1"/>
</dbReference>
<dbReference type="SUPFAM" id="SSF46689">
    <property type="entry name" value="Homeodomain-like"/>
    <property type="match status" value="2"/>
</dbReference>
<evidence type="ECO:0000259" key="5">
    <source>
        <dbReference type="PROSITE" id="PS01124"/>
    </source>
</evidence>
<dbReference type="PROSITE" id="PS00041">
    <property type="entry name" value="HTH_ARAC_FAMILY_1"/>
    <property type="match status" value="1"/>
</dbReference>
<dbReference type="EMBL" id="JBHSMJ010000051">
    <property type="protein sequence ID" value="MFC5452427.1"/>
    <property type="molecule type" value="Genomic_DNA"/>
</dbReference>
<comment type="caution">
    <text evidence="7">The sequence shown here is derived from an EMBL/GenBank/DDBJ whole genome shotgun (WGS) entry which is preliminary data.</text>
</comment>
<keyword evidence="2" id="KW-0238">DNA-binding</keyword>
<dbReference type="InterPro" id="IPR001789">
    <property type="entry name" value="Sig_transdc_resp-reg_receiver"/>
</dbReference>
<dbReference type="PANTHER" id="PTHR43280">
    <property type="entry name" value="ARAC-FAMILY TRANSCRIPTIONAL REGULATOR"/>
    <property type="match status" value="1"/>
</dbReference>
<dbReference type="PROSITE" id="PS01124">
    <property type="entry name" value="HTH_ARAC_FAMILY_2"/>
    <property type="match status" value="1"/>
</dbReference>
<dbReference type="Gene3D" id="3.40.50.2300">
    <property type="match status" value="1"/>
</dbReference>
<keyword evidence="1" id="KW-0805">Transcription regulation</keyword>
<dbReference type="SMART" id="SM00448">
    <property type="entry name" value="REC"/>
    <property type="match status" value="1"/>
</dbReference>
<dbReference type="Pfam" id="PF00072">
    <property type="entry name" value="Response_reg"/>
    <property type="match status" value="1"/>
</dbReference>
<dbReference type="InterPro" id="IPR009057">
    <property type="entry name" value="Homeodomain-like_sf"/>
</dbReference>
<evidence type="ECO:0000256" key="4">
    <source>
        <dbReference type="PROSITE-ProRule" id="PRU00169"/>
    </source>
</evidence>
<dbReference type="Pfam" id="PF12833">
    <property type="entry name" value="HTH_18"/>
    <property type="match status" value="1"/>
</dbReference>
<evidence type="ECO:0000256" key="3">
    <source>
        <dbReference type="ARBA" id="ARBA00023163"/>
    </source>
</evidence>
<dbReference type="RefSeq" id="WP_270880736.1">
    <property type="nucleotide sequence ID" value="NZ_JAQFVF010000036.1"/>
</dbReference>
<evidence type="ECO:0000313" key="8">
    <source>
        <dbReference type="Proteomes" id="UP001596044"/>
    </source>
</evidence>
<evidence type="ECO:0000259" key="6">
    <source>
        <dbReference type="PROSITE" id="PS50110"/>
    </source>
</evidence>
<keyword evidence="4" id="KW-0597">Phosphoprotein</keyword>
<keyword evidence="8" id="KW-1185">Reference proteome</keyword>
<dbReference type="Gene3D" id="1.10.10.60">
    <property type="entry name" value="Homeodomain-like"/>
    <property type="match status" value="2"/>
</dbReference>
<feature type="modified residue" description="4-aspartylphosphate" evidence="4">
    <location>
        <position position="57"/>
    </location>
</feature>
<organism evidence="7 8">
    <name type="scientific">Paenibacillus aestuarii</name>
    <dbReference type="NCBI Taxonomy" id="516965"/>
    <lineage>
        <taxon>Bacteria</taxon>
        <taxon>Bacillati</taxon>
        <taxon>Bacillota</taxon>
        <taxon>Bacilli</taxon>
        <taxon>Bacillales</taxon>
        <taxon>Paenibacillaceae</taxon>
        <taxon>Paenibacillus</taxon>
    </lineage>
</organism>
<sequence>MTAYKLLIVDDEREVREGVKDVCSEIGLNLECAGLCENGLEAYRFLLSQPVDIVLSDIRMPFLDGIELVERVSQQFPFTKVVFLSGYNEFDYVKKGLQLGIVDYLLKPVDENELESVIGKITKQLDDKRQAEYKQETMNRRAKLSARLLRKYFLKQLLDRPLSADTVEEGCAVGEIILESDWYSVCTLRLERFEELNQRSEKERQLVLFALENMLTELWDDAGLGYHYTVNESGLAYLLAVSQSEENLPELFHKGLEDRLNRIHKEFFRLRGLFRTTITITAGMKVSDHHALSLSREDSERVFSLMDSKANKMVALSTTQSHFPKPSFIEVMPEHVYPHAPEMDNSHKLVDDAKSYILNNYDRSLSLVDVADFVHMSAGYLSHLFKQVTGVNFIQFLTDCRIEAAKRLLVETDFKIYEVGERVGYEIPRYFSDIFKKATGKTPLEYRLHHFPEG</sequence>
<feature type="domain" description="Response regulatory" evidence="6">
    <location>
        <begin position="5"/>
        <end position="122"/>
    </location>
</feature>
<dbReference type="InterPro" id="IPR018060">
    <property type="entry name" value="HTH_AraC"/>
</dbReference>
<dbReference type="SMART" id="SM00342">
    <property type="entry name" value="HTH_ARAC"/>
    <property type="match status" value="1"/>
</dbReference>
<dbReference type="InterPro" id="IPR018062">
    <property type="entry name" value="HTH_AraC-typ_CS"/>
</dbReference>
<proteinExistence type="predicted"/>
<protein>
    <submittedName>
        <fullName evidence="7">Response regulator</fullName>
    </submittedName>
</protein>
<name>A0ABW0KH61_9BACL</name>
<dbReference type="PANTHER" id="PTHR43280:SF10">
    <property type="entry name" value="REGULATORY PROTEIN POCR"/>
    <property type="match status" value="1"/>
</dbReference>
<evidence type="ECO:0000313" key="7">
    <source>
        <dbReference type="EMBL" id="MFC5452427.1"/>
    </source>
</evidence>
<gene>
    <name evidence="7" type="ORF">ACFPOG_29915</name>
</gene>
<evidence type="ECO:0000256" key="1">
    <source>
        <dbReference type="ARBA" id="ARBA00023015"/>
    </source>
</evidence>